<sequence>GQEVAVVRIEVKREYPNSSVEELMELVSFTLTGQAINLLPSTVEDFQKKHRIFGFVEPEIYQLDETKQLLGYVYKTPNARV</sequence>
<protein>
    <submittedName>
        <fullName evidence="1">Uncharacterized protein</fullName>
    </submittedName>
</protein>
<keyword evidence="2" id="KW-1185">Reference proteome</keyword>
<feature type="non-terminal residue" evidence="1">
    <location>
        <position position="1"/>
    </location>
</feature>
<gene>
    <name evidence="1" type="ORF">NLF92_12815</name>
</gene>
<organism evidence="1 2">
    <name type="scientific">Opacimonas viscosa</name>
    <dbReference type="NCBI Taxonomy" id="2961944"/>
    <lineage>
        <taxon>Bacteria</taxon>
        <taxon>Pseudomonadati</taxon>
        <taxon>Pseudomonadota</taxon>
        <taxon>Gammaproteobacteria</taxon>
        <taxon>Alteromonadales</taxon>
        <taxon>Alteromonadaceae</taxon>
        <taxon>Opacimonas</taxon>
    </lineage>
</organism>
<reference evidence="1" key="1">
    <citation type="submission" date="2022-07" db="EMBL/GenBank/DDBJ databases">
        <title>Characterization of the Novel Bacterium Alteromonas immobilis LMIT006 and Alteromonas gregis LMIT007.</title>
        <authorList>
            <person name="Lin X."/>
        </authorList>
    </citation>
    <scope>NUCLEOTIDE SEQUENCE</scope>
    <source>
        <strain evidence="1">LMIT007</strain>
    </source>
</reference>
<name>A0AA41X0C4_9ALTE</name>
<dbReference type="Proteomes" id="UP001165413">
    <property type="component" value="Unassembled WGS sequence"/>
</dbReference>
<dbReference type="AlphaFoldDB" id="A0AA41X0C4"/>
<evidence type="ECO:0000313" key="1">
    <source>
        <dbReference type="EMBL" id="MCP3429814.1"/>
    </source>
</evidence>
<comment type="caution">
    <text evidence="1">The sequence shown here is derived from an EMBL/GenBank/DDBJ whole genome shotgun (WGS) entry which is preliminary data.</text>
</comment>
<dbReference type="EMBL" id="JANATA010000092">
    <property type="protein sequence ID" value="MCP3429814.1"/>
    <property type="molecule type" value="Genomic_DNA"/>
</dbReference>
<proteinExistence type="predicted"/>
<dbReference type="RefSeq" id="WP_254102597.1">
    <property type="nucleotide sequence ID" value="NZ_JANATA010000092.1"/>
</dbReference>
<evidence type="ECO:0000313" key="2">
    <source>
        <dbReference type="Proteomes" id="UP001165413"/>
    </source>
</evidence>
<accession>A0AA41X0C4</accession>